<dbReference type="RefSeq" id="WP_317973443.1">
    <property type="nucleotide sequence ID" value="NZ_BTFW01000001.1"/>
</dbReference>
<comment type="caution">
    <text evidence="2">The sequence shown here is derived from an EMBL/GenBank/DDBJ whole genome shotgun (WGS) entry which is preliminary data.</text>
</comment>
<organism evidence="2 3">
    <name type="scientific">Novosphingobium pituita</name>
    <dbReference type="NCBI Taxonomy" id="3056842"/>
    <lineage>
        <taxon>Bacteria</taxon>
        <taxon>Pseudomonadati</taxon>
        <taxon>Pseudomonadota</taxon>
        <taxon>Alphaproteobacteria</taxon>
        <taxon>Sphingomonadales</taxon>
        <taxon>Sphingomonadaceae</taxon>
        <taxon>Novosphingobium</taxon>
    </lineage>
</organism>
<keyword evidence="3" id="KW-1185">Reference proteome</keyword>
<dbReference type="EMBL" id="BTFW01000001">
    <property type="protein sequence ID" value="GMM59587.1"/>
    <property type="molecule type" value="Genomic_DNA"/>
</dbReference>
<feature type="compositionally biased region" description="Basic and acidic residues" evidence="1">
    <location>
        <begin position="251"/>
        <end position="260"/>
    </location>
</feature>
<protein>
    <recommendedName>
        <fullName evidence="4">Protein ImuA</fullName>
    </recommendedName>
</protein>
<dbReference type="Gene3D" id="3.40.50.300">
    <property type="entry name" value="P-loop containing nucleotide triphosphate hydrolases"/>
    <property type="match status" value="1"/>
</dbReference>
<evidence type="ECO:0000313" key="2">
    <source>
        <dbReference type="EMBL" id="GMM59587.1"/>
    </source>
</evidence>
<sequence>MRIVDALPAPVAQPEAGFWASGIASLDKALAGGLGYGQVHEIYAAEPDDASSAAGFVTGLAVGMCMGRGRAKEKARQPLLWLREQRSVQSAGILQAGGWAELGGAPGHGLVGLVPDTLSLLRAAAEALHCGKLGAVILEGWGAMRALDLTASRRLVLAAEKSGVPLLLLRVDARPVPSAARTRWQVASAPSRALPGNAPGLPTFDLTLLRQRSGPCGLDWRLEWDRDQRQFREAPLSGAVVSVPVDRPLADRADAAEQERVAGAGRYRAA</sequence>
<reference evidence="2 3" key="1">
    <citation type="submission" date="2023-06" db="EMBL/GenBank/DDBJ databases">
        <title>Draft genome sequence of Novosphingobium sp. strain IK01.</title>
        <authorList>
            <person name="Hatamoto M."/>
            <person name="Ikarashi T."/>
            <person name="Yamaguchi T."/>
        </authorList>
    </citation>
    <scope>NUCLEOTIDE SEQUENCE [LARGE SCALE GENOMIC DNA]</scope>
    <source>
        <strain evidence="2 3">IK01</strain>
    </source>
</reference>
<accession>A0ABQ6P420</accession>
<dbReference type="InterPro" id="IPR027417">
    <property type="entry name" value="P-loop_NTPase"/>
</dbReference>
<evidence type="ECO:0000313" key="3">
    <source>
        <dbReference type="Proteomes" id="UP001187221"/>
    </source>
</evidence>
<evidence type="ECO:0008006" key="4">
    <source>
        <dbReference type="Google" id="ProtNLM"/>
    </source>
</evidence>
<gene>
    <name evidence="2" type="ORF">NUTIK01_03640</name>
</gene>
<dbReference type="PIRSF" id="PIRSF034285">
    <property type="entry name" value="UCP034285"/>
    <property type="match status" value="1"/>
</dbReference>
<feature type="region of interest" description="Disordered" evidence="1">
    <location>
        <begin position="251"/>
        <end position="270"/>
    </location>
</feature>
<dbReference type="InterPro" id="IPR017026">
    <property type="entry name" value="ImuA"/>
</dbReference>
<name>A0ABQ6P420_9SPHN</name>
<evidence type="ECO:0000256" key="1">
    <source>
        <dbReference type="SAM" id="MobiDB-lite"/>
    </source>
</evidence>
<proteinExistence type="predicted"/>
<dbReference type="Proteomes" id="UP001187221">
    <property type="component" value="Unassembled WGS sequence"/>
</dbReference>
<dbReference type="SUPFAM" id="SSF52540">
    <property type="entry name" value="P-loop containing nucleoside triphosphate hydrolases"/>
    <property type="match status" value="1"/>
</dbReference>